<feature type="non-terminal residue" evidence="7">
    <location>
        <position position="342"/>
    </location>
</feature>
<protein>
    <recommendedName>
        <fullName evidence="8">Arginyl tRNA synthetase N-terminal domain-containing protein</fullName>
    </recommendedName>
</protein>
<dbReference type="GO" id="GO:0005524">
    <property type="term" value="F:ATP binding"/>
    <property type="evidence" value="ECO:0007669"/>
    <property type="project" value="UniProtKB-KW"/>
</dbReference>
<dbReference type="Pfam" id="PF00750">
    <property type="entry name" value="tRNA-synt_1d"/>
    <property type="match status" value="1"/>
</dbReference>
<dbReference type="GO" id="GO:0004814">
    <property type="term" value="F:arginine-tRNA ligase activity"/>
    <property type="evidence" value="ECO:0007669"/>
    <property type="project" value="InterPro"/>
</dbReference>
<accession>A0A381VIK5</accession>
<dbReference type="Pfam" id="PF03485">
    <property type="entry name" value="Arg_tRNA_synt_N"/>
    <property type="match status" value="1"/>
</dbReference>
<dbReference type="GO" id="GO:0005737">
    <property type="term" value="C:cytoplasm"/>
    <property type="evidence" value="ECO:0007669"/>
    <property type="project" value="InterPro"/>
</dbReference>
<keyword evidence="1" id="KW-0436">Ligase</keyword>
<evidence type="ECO:0000313" key="7">
    <source>
        <dbReference type="EMBL" id="SVA39293.1"/>
    </source>
</evidence>
<keyword evidence="2" id="KW-0547">Nucleotide-binding</keyword>
<evidence type="ECO:0000256" key="4">
    <source>
        <dbReference type="ARBA" id="ARBA00023146"/>
    </source>
</evidence>
<keyword evidence="4" id="KW-0030">Aminoacyl-tRNA synthetase</keyword>
<dbReference type="InterPro" id="IPR001412">
    <property type="entry name" value="aa-tRNA-synth_I_CS"/>
</dbReference>
<evidence type="ECO:0000256" key="3">
    <source>
        <dbReference type="ARBA" id="ARBA00022840"/>
    </source>
</evidence>
<keyword evidence="3" id="KW-0067">ATP-binding</keyword>
<dbReference type="EMBL" id="UINC01008738">
    <property type="protein sequence ID" value="SVA39293.1"/>
    <property type="molecule type" value="Genomic_DNA"/>
</dbReference>
<dbReference type="InterPro" id="IPR036695">
    <property type="entry name" value="Arg-tRNA-synth_N_sf"/>
</dbReference>
<organism evidence="7">
    <name type="scientific">marine metagenome</name>
    <dbReference type="NCBI Taxonomy" id="408172"/>
    <lineage>
        <taxon>unclassified sequences</taxon>
        <taxon>metagenomes</taxon>
        <taxon>ecological metagenomes</taxon>
    </lineage>
</organism>
<dbReference type="GO" id="GO:0006420">
    <property type="term" value="P:arginyl-tRNA aminoacylation"/>
    <property type="evidence" value="ECO:0007669"/>
    <property type="project" value="InterPro"/>
</dbReference>
<name>A0A381VIK5_9ZZZZ</name>
<dbReference type="PRINTS" id="PR01038">
    <property type="entry name" value="TRNASYNTHARG"/>
</dbReference>
<evidence type="ECO:0008006" key="8">
    <source>
        <dbReference type="Google" id="ProtNLM"/>
    </source>
</evidence>
<evidence type="ECO:0000256" key="1">
    <source>
        <dbReference type="ARBA" id="ARBA00022598"/>
    </source>
</evidence>
<dbReference type="PANTHER" id="PTHR11956:SF5">
    <property type="entry name" value="ARGININE--TRNA LIGASE, CYTOPLASMIC"/>
    <property type="match status" value="1"/>
</dbReference>
<reference evidence="7" key="1">
    <citation type="submission" date="2018-05" db="EMBL/GenBank/DDBJ databases">
        <authorList>
            <person name="Lanie J.A."/>
            <person name="Ng W.-L."/>
            <person name="Kazmierczak K.M."/>
            <person name="Andrzejewski T.M."/>
            <person name="Davidsen T.M."/>
            <person name="Wayne K.J."/>
            <person name="Tettelin H."/>
            <person name="Glass J.I."/>
            <person name="Rusch D."/>
            <person name="Podicherti R."/>
            <person name="Tsui H.-C.T."/>
            <person name="Winkler M.E."/>
        </authorList>
    </citation>
    <scope>NUCLEOTIDE SEQUENCE</scope>
</reference>
<dbReference type="Gene3D" id="3.30.1360.70">
    <property type="entry name" value="Arginyl tRNA synthetase N-terminal domain"/>
    <property type="match status" value="1"/>
</dbReference>
<dbReference type="PANTHER" id="PTHR11956">
    <property type="entry name" value="ARGINYL-TRNA SYNTHETASE"/>
    <property type="match status" value="1"/>
</dbReference>
<dbReference type="InterPro" id="IPR014729">
    <property type="entry name" value="Rossmann-like_a/b/a_fold"/>
</dbReference>
<dbReference type="InterPro" id="IPR035684">
    <property type="entry name" value="ArgRS_core"/>
</dbReference>
<dbReference type="Gene3D" id="3.40.50.620">
    <property type="entry name" value="HUPs"/>
    <property type="match status" value="1"/>
</dbReference>
<dbReference type="SUPFAM" id="SSF55190">
    <property type="entry name" value="Arginyl-tRNA synthetase (ArgRS), N-terminal 'additional' domain"/>
    <property type="match status" value="1"/>
</dbReference>
<gene>
    <name evidence="7" type="ORF">METZ01_LOCUS92147</name>
</gene>
<feature type="domain" description="Arginyl-tRNA synthetase catalytic core" evidence="5">
    <location>
        <begin position="63"/>
        <end position="332"/>
    </location>
</feature>
<evidence type="ECO:0000256" key="2">
    <source>
        <dbReference type="ARBA" id="ARBA00022741"/>
    </source>
</evidence>
<dbReference type="SUPFAM" id="SSF52374">
    <property type="entry name" value="Nucleotidylyl transferase"/>
    <property type="match status" value="1"/>
</dbReference>
<sequence>MGDISTNAVMILTKELSLEKDKLTKDVTDIFYKTGDFKTINVVGSGFINLIFKDNILQDLILEILNKKEIFGHSDLGKGKKINIEYVSANPTGPLHVGHTRGAVFGDVLSNIMEFVGFEVCREYYINDSGEQVNKLAHSTYIRYLQALGEKTKEIEDGFYPGEYLIELGKILKNQHNDKFVNSPEGEWIDIFRESSIEHIMNLIKEDLNSLGVHHDVFTSEKYLLESNIVSSVYEELNKKELLYEGVSTPPKGNNNEEWTERKHILFKSKKFGDDEDRVVKKHDGSWTYFMPDIAYHKNKFDRGFSQMINILGADHSGYISRMKSAIKAITQDKAIFDIKTC</sequence>
<dbReference type="InterPro" id="IPR001278">
    <property type="entry name" value="Arg-tRNA-ligase"/>
</dbReference>
<evidence type="ECO:0000259" key="6">
    <source>
        <dbReference type="Pfam" id="PF03485"/>
    </source>
</evidence>
<evidence type="ECO:0000259" key="5">
    <source>
        <dbReference type="Pfam" id="PF00750"/>
    </source>
</evidence>
<dbReference type="InterPro" id="IPR005148">
    <property type="entry name" value="Arg-tRNA-synth_N"/>
</dbReference>
<feature type="domain" description="Arginyl tRNA synthetase N-terminal" evidence="6">
    <location>
        <begin position="1"/>
        <end position="51"/>
    </location>
</feature>
<proteinExistence type="predicted"/>
<dbReference type="AlphaFoldDB" id="A0A381VIK5"/>
<dbReference type="PROSITE" id="PS00178">
    <property type="entry name" value="AA_TRNA_LIGASE_I"/>
    <property type="match status" value="1"/>
</dbReference>